<dbReference type="Gene3D" id="3.30.450.20">
    <property type="entry name" value="PAS domain"/>
    <property type="match status" value="3"/>
</dbReference>
<feature type="transmembrane region" description="Helical" evidence="17">
    <location>
        <begin position="6"/>
        <end position="26"/>
    </location>
</feature>
<feature type="domain" description="PAS" evidence="20">
    <location>
        <begin position="324"/>
        <end position="369"/>
    </location>
</feature>
<evidence type="ECO:0000256" key="9">
    <source>
        <dbReference type="ARBA" id="ARBA00022777"/>
    </source>
</evidence>
<evidence type="ECO:0000256" key="6">
    <source>
        <dbReference type="ARBA" id="ARBA00022679"/>
    </source>
</evidence>
<dbReference type="Pfam" id="PF02518">
    <property type="entry name" value="HATPase_c"/>
    <property type="match status" value="1"/>
</dbReference>
<evidence type="ECO:0000256" key="4">
    <source>
        <dbReference type="ARBA" id="ARBA00022475"/>
    </source>
</evidence>
<dbReference type="AlphaFoldDB" id="A0A3N1MI37"/>
<dbReference type="InterPro" id="IPR005467">
    <property type="entry name" value="His_kinase_dom"/>
</dbReference>
<dbReference type="InterPro" id="IPR036890">
    <property type="entry name" value="HATPase_C_sf"/>
</dbReference>
<dbReference type="InterPro" id="IPR054327">
    <property type="entry name" value="His-kinase-like_sensor"/>
</dbReference>
<dbReference type="Pfam" id="PF01627">
    <property type="entry name" value="Hpt"/>
    <property type="match status" value="1"/>
</dbReference>
<dbReference type="InterPro" id="IPR000014">
    <property type="entry name" value="PAS"/>
</dbReference>
<dbReference type="SUPFAM" id="SSF47226">
    <property type="entry name" value="Histidine-containing phosphotransfer domain, HPT domain"/>
    <property type="match status" value="1"/>
</dbReference>
<dbReference type="Proteomes" id="UP000278222">
    <property type="component" value="Unassembled WGS sequence"/>
</dbReference>
<evidence type="ECO:0000313" key="24">
    <source>
        <dbReference type="Proteomes" id="UP000278222"/>
    </source>
</evidence>
<evidence type="ECO:0000259" key="21">
    <source>
        <dbReference type="PROSITE" id="PS50113"/>
    </source>
</evidence>
<evidence type="ECO:0000259" key="19">
    <source>
        <dbReference type="PROSITE" id="PS50110"/>
    </source>
</evidence>
<dbReference type="Gene3D" id="3.30.565.10">
    <property type="entry name" value="Histidine kinase-like ATPase, C-terminal domain"/>
    <property type="match status" value="1"/>
</dbReference>
<organism evidence="23 24">
    <name type="scientific">Stella humosa</name>
    <dbReference type="NCBI Taxonomy" id="94"/>
    <lineage>
        <taxon>Bacteria</taxon>
        <taxon>Pseudomonadati</taxon>
        <taxon>Pseudomonadota</taxon>
        <taxon>Alphaproteobacteria</taxon>
        <taxon>Rhodospirillales</taxon>
        <taxon>Stellaceae</taxon>
        <taxon>Stella</taxon>
    </lineage>
</organism>
<keyword evidence="4" id="KW-1003">Cell membrane</keyword>
<dbReference type="RefSeq" id="WP_170216256.1">
    <property type="nucleotide sequence ID" value="NZ_AP019700.1"/>
</dbReference>
<feature type="modified residue" description="Phosphohistidine" evidence="14">
    <location>
        <position position="936"/>
    </location>
</feature>
<feature type="transmembrane region" description="Helical" evidence="17">
    <location>
        <begin position="289"/>
        <end position="308"/>
    </location>
</feature>
<dbReference type="GO" id="GO:0005886">
    <property type="term" value="C:plasma membrane"/>
    <property type="evidence" value="ECO:0007669"/>
    <property type="project" value="UniProtKB-SubCell"/>
</dbReference>
<dbReference type="Gene3D" id="3.40.50.2300">
    <property type="match status" value="1"/>
</dbReference>
<dbReference type="CDD" id="cd16922">
    <property type="entry name" value="HATPase_EvgS-ArcB-TorS-like"/>
    <property type="match status" value="1"/>
</dbReference>
<dbReference type="SUPFAM" id="SSF55785">
    <property type="entry name" value="PYP-like sensor domain (PAS domain)"/>
    <property type="match status" value="1"/>
</dbReference>
<dbReference type="PRINTS" id="PR00344">
    <property type="entry name" value="BCTRLSENSOR"/>
</dbReference>
<dbReference type="NCBIfam" id="TIGR00229">
    <property type="entry name" value="sensory_box"/>
    <property type="match status" value="1"/>
</dbReference>
<keyword evidence="9" id="KW-0418">Kinase</keyword>
<dbReference type="CDD" id="cd00082">
    <property type="entry name" value="HisKA"/>
    <property type="match status" value="1"/>
</dbReference>
<feature type="domain" description="Histidine kinase" evidence="18">
    <location>
        <begin position="466"/>
        <end position="687"/>
    </location>
</feature>
<dbReference type="PANTHER" id="PTHR45339:SF1">
    <property type="entry name" value="HYBRID SIGNAL TRANSDUCTION HISTIDINE KINASE J"/>
    <property type="match status" value="1"/>
</dbReference>
<evidence type="ECO:0000256" key="12">
    <source>
        <dbReference type="ARBA" id="ARBA00023012"/>
    </source>
</evidence>
<dbReference type="InterPro" id="IPR003594">
    <property type="entry name" value="HATPase_dom"/>
</dbReference>
<dbReference type="InterPro" id="IPR036641">
    <property type="entry name" value="HPT_dom_sf"/>
</dbReference>
<keyword evidence="11 17" id="KW-1133">Transmembrane helix</keyword>
<evidence type="ECO:0000256" key="10">
    <source>
        <dbReference type="ARBA" id="ARBA00022840"/>
    </source>
</evidence>
<evidence type="ECO:0000256" key="2">
    <source>
        <dbReference type="ARBA" id="ARBA00004651"/>
    </source>
</evidence>
<evidence type="ECO:0000256" key="3">
    <source>
        <dbReference type="ARBA" id="ARBA00012438"/>
    </source>
</evidence>
<dbReference type="SUPFAM" id="SSF47384">
    <property type="entry name" value="Homodimeric domain of signal transducing histidine kinase"/>
    <property type="match status" value="1"/>
</dbReference>
<dbReference type="InterPro" id="IPR003661">
    <property type="entry name" value="HisK_dim/P_dom"/>
</dbReference>
<evidence type="ECO:0000256" key="5">
    <source>
        <dbReference type="ARBA" id="ARBA00022553"/>
    </source>
</evidence>
<proteinExistence type="predicted"/>
<dbReference type="Pfam" id="PF00072">
    <property type="entry name" value="Response_reg"/>
    <property type="match status" value="1"/>
</dbReference>
<dbReference type="SMART" id="SM00387">
    <property type="entry name" value="HATPase_c"/>
    <property type="match status" value="1"/>
</dbReference>
<dbReference type="GO" id="GO:0000155">
    <property type="term" value="F:phosphorelay sensor kinase activity"/>
    <property type="evidence" value="ECO:0007669"/>
    <property type="project" value="InterPro"/>
</dbReference>
<dbReference type="InterPro" id="IPR011006">
    <property type="entry name" value="CheY-like_superfamily"/>
</dbReference>
<reference evidence="23 24" key="1">
    <citation type="submission" date="2018-11" db="EMBL/GenBank/DDBJ databases">
        <title>Genomic Encyclopedia of Type Strains, Phase IV (KMG-IV): sequencing the most valuable type-strain genomes for metagenomic binning, comparative biology and taxonomic classification.</title>
        <authorList>
            <person name="Goeker M."/>
        </authorList>
    </citation>
    <scope>NUCLEOTIDE SEQUENCE [LARGE SCALE GENOMIC DNA]</scope>
    <source>
        <strain evidence="23 24">DSM 5900</strain>
    </source>
</reference>
<dbReference type="SMART" id="SM00388">
    <property type="entry name" value="HisKA"/>
    <property type="match status" value="1"/>
</dbReference>
<keyword evidence="7 17" id="KW-0812">Transmembrane</keyword>
<dbReference type="PROSITE" id="PS50894">
    <property type="entry name" value="HPT"/>
    <property type="match status" value="1"/>
</dbReference>
<keyword evidence="12" id="KW-0902">Two-component regulatory system</keyword>
<dbReference type="GO" id="GO:0005524">
    <property type="term" value="F:ATP binding"/>
    <property type="evidence" value="ECO:0007669"/>
    <property type="project" value="UniProtKB-KW"/>
</dbReference>
<comment type="catalytic activity">
    <reaction evidence="1">
        <text>ATP + protein L-histidine = ADP + protein N-phospho-L-histidine.</text>
        <dbReference type="EC" id="2.7.13.3"/>
    </reaction>
</comment>
<feature type="region of interest" description="Disordered" evidence="16">
    <location>
        <begin position="706"/>
        <end position="731"/>
    </location>
</feature>
<evidence type="ECO:0000256" key="13">
    <source>
        <dbReference type="ARBA" id="ARBA00023136"/>
    </source>
</evidence>
<keyword evidence="8" id="KW-0547">Nucleotide-binding</keyword>
<dbReference type="Pfam" id="PF22588">
    <property type="entry name" value="dCache_1_like"/>
    <property type="match status" value="1"/>
</dbReference>
<feature type="modified residue" description="4-aspartylphosphate" evidence="15">
    <location>
        <position position="787"/>
    </location>
</feature>
<feature type="domain" description="PAC" evidence="21">
    <location>
        <begin position="398"/>
        <end position="448"/>
    </location>
</feature>
<dbReference type="InterPro" id="IPR004358">
    <property type="entry name" value="Sig_transdc_His_kin-like_C"/>
</dbReference>
<keyword evidence="5 15" id="KW-0597">Phosphoprotein</keyword>
<dbReference type="PROSITE" id="PS50110">
    <property type="entry name" value="RESPONSE_REGULATORY"/>
    <property type="match status" value="1"/>
</dbReference>
<evidence type="ECO:0000313" key="23">
    <source>
        <dbReference type="EMBL" id="ROQ03341.1"/>
    </source>
</evidence>
<evidence type="ECO:0000256" key="11">
    <source>
        <dbReference type="ARBA" id="ARBA00022989"/>
    </source>
</evidence>
<evidence type="ECO:0000259" key="20">
    <source>
        <dbReference type="PROSITE" id="PS50112"/>
    </source>
</evidence>
<evidence type="ECO:0000256" key="17">
    <source>
        <dbReference type="SAM" id="Phobius"/>
    </source>
</evidence>
<dbReference type="CDD" id="cd12915">
    <property type="entry name" value="PDC2_DGC_like"/>
    <property type="match status" value="1"/>
</dbReference>
<dbReference type="InterPro" id="IPR036097">
    <property type="entry name" value="HisK_dim/P_sf"/>
</dbReference>
<dbReference type="FunFam" id="3.30.565.10:FF:000010">
    <property type="entry name" value="Sensor histidine kinase RcsC"/>
    <property type="match status" value="1"/>
</dbReference>
<evidence type="ECO:0000256" key="14">
    <source>
        <dbReference type="PROSITE-ProRule" id="PRU00110"/>
    </source>
</evidence>
<evidence type="ECO:0000256" key="1">
    <source>
        <dbReference type="ARBA" id="ARBA00000085"/>
    </source>
</evidence>
<name>A0A3N1MI37_9PROT</name>
<dbReference type="Gene3D" id="1.20.120.160">
    <property type="entry name" value="HPT domain"/>
    <property type="match status" value="1"/>
</dbReference>
<evidence type="ECO:0000259" key="22">
    <source>
        <dbReference type="PROSITE" id="PS50894"/>
    </source>
</evidence>
<keyword evidence="10" id="KW-0067">ATP-binding</keyword>
<dbReference type="InterPro" id="IPR035965">
    <property type="entry name" value="PAS-like_dom_sf"/>
</dbReference>
<evidence type="ECO:0000256" key="15">
    <source>
        <dbReference type="PROSITE-ProRule" id="PRU00169"/>
    </source>
</evidence>
<dbReference type="PANTHER" id="PTHR45339">
    <property type="entry name" value="HYBRID SIGNAL TRANSDUCTION HISTIDINE KINASE J"/>
    <property type="match status" value="1"/>
</dbReference>
<sequence>MTWVIVGGALMIAATIGLVVSELALARHATLARTEKLGQSMARMLAEQTFRSIDAAALTMHAVADAILQAGDRRAGPELVRDILRSRTRTSTELRDLAYVPADGDGAVDVTGNPVPRIDLARLTYVQEAIRRPGKIIFGQPAAGRHLGESTAAAELSGQFHLPMARTVINREGYLLGVVIALLNPDFFTSSFEAVDAGQQGAIRLIHYDGPLAASTAPADGPIGSSMRALPIFQMLLPGAERGTYRAFDPDGIERLTAFRVLRTYPLVVAVGISVSDALDSWRQEAMSFLMLGGATVLLVGAAVLLLWRQIAILHRRERALADSEALKSGILSSAADGIISTDEDGRIIEFNPSAERIFGRSRAAVLGRPMSSIILSSDQAGEFPHMPEAGSEGATERRVELQAMRANGSMFPAEITLTATEGEDGRVFTAYLRDITRRRRAEEELHTARERADEANRAKSEFLATISHEIRTPMNGIMGMASILKETPLSPDQLRYLRTIETSSESLLRLINDLLDFSRIDAGRVELEASDFELAATAAGVVELMAPLARAKGLALAWQLDAGIPANLHGDAERVRQVLLNLLGNAIKFTDAGSVDLAIGPDRDAAGGAVVRFTIADTGIGIPAEALGRIFGRFEQVDASITRRFGGTGLGLAIAKRLVELMGGEIGVESRPGEGSRFWFTLPMPAAADARPGVSRSELVVAPAPGVRPRQDAAATSPLPSPSPGPASNLAEPAHLNVLVADDNPTNQQVVATILRGLGYRVALADDGRQALEQVRIGDFDLVLMDIQMPEMSGVEATQHIRRLPGSRGSVPIVAATAMGSPQDRDAFLAAGMNAVLVKPITRATLQRAIIDLFRPGAGAREGARASPPRQDGPSMIAAPAEPAVIDHAVLAELATALGPGDLAALVLQLVQRMPGLAAAVNDAGDAPALAAAAHALSGSLRSFGLARAASLAQQVETLARRGDLGGARRSAEDLLRAAEHGVGLLGRMFAAPA</sequence>
<dbReference type="FunFam" id="1.10.287.130:FF:000004">
    <property type="entry name" value="Ethylene receptor 1"/>
    <property type="match status" value="1"/>
</dbReference>
<comment type="subcellular location">
    <subcellularLocation>
        <location evidence="2">Cell membrane</location>
        <topology evidence="2">Multi-pass membrane protein</topology>
    </subcellularLocation>
</comment>
<dbReference type="PROSITE" id="PS50113">
    <property type="entry name" value="PAC"/>
    <property type="match status" value="1"/>
</dbReference>
<comment type="caution">
    <text evidence="23">The sequence shown here is derived from an EMBL/GenBank/DDBJ whole genome shotgun (WGS) entry which is preliminary data.</text>
</comment>
<protein>
    <recommendedName>
        <fullName evidence="3">histidine kinase</fullName>
        <ecNumber evidence="3">2.7.13.3</ecNumber>
    </recommendedName>
</protein>
<feature type="domain" description="Response regulatory" evidence="19">
    <location>
        <begin position="738"/>
        <end position="855"/>
    </location>
</feature>
<accession>A0A3N1MI37</accession>
<dbReference type="CDD" id="cd17546">
    <property type="entry name" value="REC_hyHK_CKI1_RcsC-like"/>
    <property type="match status" value="1"/>
</dbReference>
<dbReference type="PROSITE" id="PS50109">
    <property type="entry name" value="HIS_KIN"/>
    <property type="match status" value="1"/>
</dbReference>
<evidence type="ECO:0000256" key="8">
    <source>
        <dbReference type="ARBA" id="ARBA00022741"/>
    </source>
</evidence>
<dbReference type="InterPro" id="IPR001789">
    <property type="entry name" value="Sig_transdc_resp-reg_receiver"/>
</dbReference>
<dbReference type="InterPro" id="IPR008207">
    <property type="entry name" value="Sig_transdc_His_kin_Hpt_dom"/>
</dbReference>
<dbReference type="SMART" id="SM00091">
    <property type="entry name" value="PAS"/>
    <property type="match status" value="1"/>
</dbReference>
<dbReference type="CDD" id="cd00130">
    <property type="entry name" value="PAS"/>
    <property type="match status" value="1"/>
</dbReference>
<evidence type="ECO:0000256" key="16">
    <source>
        <dbReference type="SAM" id="MobiDB-lite"/>
    </source>
</evidence>
<dbReference type="EC" id="2.7.13.3" evidence="3"/>
<gene>
    <name evidence="23" type="ORF">EDC65_0023</name>
</gene>
<feature type="domain" description="HPt" evidence="22">
    <location>
        <begin position="896"/>
        <end position="994"/>
    </location>
</feature>
<dbReference type="EMBL" id="RJKX01000001">
    <property type="protein sequence ID" value="ROQ03341.1"/>
    <property type="molecule type" value="Genomic_DNA"/>
</dbReference>
<dbReference type="PROSITE" id="PS50112">
    <property type="entry name" value="PAS"/>
    <property type="match status" value="1"/>
</dbReference>
<evidence type="ECO:0000259" key="18">
    <source>
        <dbReference type="PROSITE" id="PS50109"/>
    </source>
</evidence>
<evidence type="ECO:0000256" key="7">
    <source>
        <dbReference type="ARBA" id="ARBA00022692"/>
    </source>
</evidence>
<dbReference type="SMART" id="SM00448">
    <property type="entry name" value="REC"/>
    <property type="match status" value="1"/>
</dbReference>
<dbReference type="InterPro" id="IPR000700">
    <property type="entry name" value="PAS-assoc_C"/>
</dbReference>
<keyword evidence="24" id="KW-1185">Reference proteome</keyword>
<dbReference type="Pfam" id="PF13426">
    <property type="entry name" value="PAS_9"/>
    <property type="match status" value="1"/>
</dbReference>
<keyword evidence="6" id="KW-0808">Transferase</keyword>
<dbReference type="Gene3D" id="1.10.287.130">
    <property type="match status" value="1"/>
</dbReference>
<dbReference type="SUPFAM" id="SSF52172">
    <property type="entry name" value="CheY-like"/>
    <property type="match status" value="1"/>
</dbReference>
<dbReference type="CDD" id="cd12914">
    <property type="entry name" value="PDC1_DGC_like"/>
    <property type="match status" value="1"/>
</dbReference>
<dbReference type="SUPFAM" id="SSF55874">
    <property type="entry name" value="ATPase domain of HSP90 chaperone/DNA topoisomerase II/histidine kinase"/>
    <property type="match status" value="1"/>
</dbReference>
<keyword evidence="13 17" id="KW-0472">Membrane</keyword>
<dbReference type="Pfam" id="PF00512">
    <property type="entry name" value="HisKA"/>
    <property type="match status" value="1"/>
</dbReference>